<dbReference type="Proteomes" id="UP000027138">
    <property type="component" value="Unassembled WGS sequence"/>
</dbReference>
<protein>
    <submittedName>
        <fullName evidence="1">Uncharacterized protein</fullName>
    </submittedName>
</protein>
<dbReference type="OrthoDB" id="1917254at2759"/>
<sequence>MSSYFKCNERETARLPVLGLKEAACLEPHYAKGAPYIADVLGRSCCIPIRKLPPPHGDLHEILSSFLGKDDLEYELDDNNRLMGVLNCTPPTRANNPLVYDVKFVHENLVKDSAFGNPLGSMNQYSGLKVPCHGTSEQKSTIRIEGFASGKF</sequence>
<gene>
    <name evidence="1" type="ORF">JCGZ_26899</name>
</gene>
<keyword evidence="2" id="KW-1185">Reference proteome</keyword>
<evidence type="ECO:0000313" key="1">
    <source>
        <dbReference type="EMBL" id="KDP41881.1"/>
    </source>
</evidence>
<accession>A0A067L0A2</accession>
<dbReference type="AlphaFoldDB" id="A0A067L0A2"/>
<name>A0A067L0A2_JATCU</name>
<proteinExistence type="predicted"/>
<dbReference type="EMBL" id="KK914317">
    <property type="protein sequence ID" value="KDP41881.1"/>
    <property type="molecule type" value="Genomic_DNA"/>
</dbReference>
<evidence type="ECO:0000313" key="2">
    <source>
        <dbReference type="Proteomes" id="UP000027138"/>
    </source>
</evidence>
<reference evidence="1 2" key="1">
    <citation type="journal article" date="2014" name="PLoS ONE">
        <title>Global Analysis of Gene Expression Profiles in Physic Nut (Jatropha curcas L.) Seedlings Exposed to Salt Stress.</title>
        <authorList>
            <person name="Zhang L."/>
            <person name="Zhang C."/>
            <person name="Wu P."/>
            <person name="Chen Y."/>
            <person name="Li M."/>
            <person name="Jiang H."/>
            <person name="Wu G."/>
        </authorList>
    </citation>
    <scope>NUCLEOTIDE SEQUENCE [LARGE SCALE GENOMIC DNA]</scope>
    <source>
        <strain evidence="2">cv. GZQX0401</strain>
        <tissue evidence="1">Young leaves</tissue>
    </source>
</reference>
<organism evidence="1 2">
    <name type="scientific">Jatropha curcas</name>
    <name type="common">Barbados nut</name>
    <dbReference type="NCBI Taxonomy" id="180498"/>
    <lineage>
        <taxon>Eukaryota</taxon>
        <taxon>Viridiplantae</taxon>
        <taxon>Streptophyta</taxon>
        <taxon>Embryophyta</taxon>
        <taxon>Tracheophyta</taxon>
        <taxon>Spermatophyta</taxon>
        <taxon>Magnoliopsida</taxon>
        <taxon>eudicotyledons</taxon>
        <taxon>Gunneridae</taxon>
        <taxon>Pentapetalae</taxon>
        <taxon>rosids</taxon>
        <taxon>fabids</taxon>
        <taxon>Malpighiales</taxon>
        <taxon>Euphorbiaceae</taxon>
        <taxon>Crotonoideae</taxon>
        <taxon>Jatropheae</taxon>
        <taxon>Jatropha</taxon>
    </lineage>
</organism>